<protein>
    <submittedName>
        <fullName evidence="1">Uncharacterized protein</fullName>
    </submittedName>
</protein>
<keyword evidence="2" id="KW-1185">Reference proteome</keyword>
<proteinExistence type="predicted"/>
<reference evidence="1 2" key="1">
    <citation type="submission" date="2018-11" db="EMBL/GenBank/DDBJ databases">
        <authorList>
            <consortium name="Pathogen Informatics"/>
        </authorList>
    </citation>
    <scope>NUCLEOTIDE SEQUENCE [LARGE SCALE GENOMIC DNA]</scope>
</reference>
<dbReference type="AlphaFoldDB" id="A0A3P7J1J9"/>
<evidence type="ECO:0000313" key="2">
    <source>
        <dbReference type="Proteomes" id="UP000270094"/>
    </source>
</evidence>
<sequence>MVYELEFCLSLSLSADLCLAFHPHSTSSAPALLAELTVCPVVVVVRRLAFITCPTLPLSRAPRTAQIITELYAT</sequence>
<dbReference type="Proteomes" id="UP000270094">
    <property type="component" value="Unassembled WGS sequence"/>
</dbReference>
<evidence type="ECO:0000313" key="1">
    <source>
        <dbReference type="EMBL" id="VDM73499.1"/>
    </source>
</evidence>
<gene>
    <name evidence="1" type="ORF">SVUK_LOCUS8497</name>
</gene>
<accession>A0A3P7J1J9</accession>
<dbReference type="EMBL" id="UYYB01031013">
    <property type="protein sequence ID" value="VDM73499.1"/>
    <property type="molecule type" value="Genomic_DNA"/>
</dbReference>
<organism evidence="1 2">
    <name type="scientific">Strongylus vulgaris</name>
    <name type="common">Blood worm</name>
    <dbReference type="NCBI Taxonomy" id="40348"/>
    <lineage>
        <taxon>Eukaryota</taxon>
        <taxon>Metazoa</taxon>
        <taxon>Ecdysozoa</taxon>
        <taxon>Nematoda</taxon>
        <taxon>Chromadorea</taxon>
        <taxon>Rhabditida</taxon>
        <taxon>Rhabditina</taxon>
        <taxon>Rhabditomorpha</taxon>
        <taxon>Strongyloidea</taxon>
        <taxon>Strongylidae</taxon>
        <taxon>Strongylus</taxon>
    </lineage>
</organism>
<name>A0A3P7J1J9_STRVU</name>